<dbReference type="RefSeq" id="WP_121432630.1">
    <property type="nucleotide sequence ID" value="NZ_RBWU01000001.1"/>
</dbReference>
<keyword evidence="1" id="KW-1133">Transmembrane helix</keyword>
<dbReference type="OrthoDB" id="3654490at2"/>
<feature type="domain" description="TIR" evidence="2">
    <location>
        <begin position="1"/>
        <end position="127"/>
    </location>
</feature>
<evidence type="ECO:0000313" key="4">
    <source>
        <dbReference type="Proteomes" id="UP000274601"/>
    </source>
</evidence>
<dbReference type="GO" id="GO:0007165">
    <property type="term" value="P:signal transduction"/>
    <property type="evidence" value="ECO:0007669"/>
    <property type="project" value="InterPro"/>
</dbReference>
<feature type="transmembrane region" description="Helical" evidence="1">
    <location>
        <begin position="208"/>
        <end position="231"/>
    </location>
</feature>
<name>A0A495QYA6_9ACTN</name>
<organism evidence="3 4">
    <name type="scientific">Actinomadura pelletieri DSM 43383</name>
    <dbReference type="NCBI Taxonomy" id="1120940"/>
    <lineage>
        <taxon>Bacteria</taxon>
        <taxon>Bacillati</taxon>
        <taxon>Actinomycetota</taxon>
        <taxon>Actinomycetes</taxon>
        <taxon>Streptosporangiales</taxon>
        <taxon>Thermomonosporaceae</taxon>
        <taxon>Actinomadura</taxon>
    </lineage>
</organism>
<feature type="transmembrane region" description="Helical" evidence="1">
    <location>
        <begin position="278"/>
        <end position="299"/>
    </location>
</feature>
<feature type="transmembrane region" description="Helical" evidence="1">
    <location>
        <begin position="381"/>
        <end position="404"/>
    </location>
</feature>
<accession>A0A495QYA6</accession>
<evidence type="ECO:0000313" key="3">
    <source>
        <dbReference type="EMBL" id="RKS79047.1"/>
    </source>
</evidence>
<proteinExistence type="predicted"/>
<keyword evidence="4" id="KW-1185">Reference proteome</keyword>
<dbReference type="Gene3D" id="3.40.50.10140">
    <property type="entry name" value="Toll/interleukin-1 receptor homology (TIR) domain"/>
    <property type="match status" value="1"/>
</dbReference>
<feature type="transmembrane region" description="Helical" evidence="1">
    <location>
        <begin position="416"/>
        <end position="439"/>
    </location>
</feature>
<gene>
    <name evidence="3" type="ORF">BZB76_0486</name>
</gene>
<keyword evidence="1" id="KW-0472">Membrane</keyword>
<dbReference type="InterPro" id="IPR035897">
    <property type="entry name" value="Toll_tir_struct_dom_sf"/>
</dbReference>
<protein>
    <submittedName>
        <fullName evidence="3">TIR domain-containing protein</fullName>
    </submittedName>
</protein>
<dbReference type="InterPro" id="IPR000157">
    <property type="entry name" value="TIR_dom"/>
</dbReference>
<evidence type="ECO:0000256" key="1">
    <source>
        <dbReference type="SAM" id="Phobius"/>
    </source>
</evidence>
<feature type="transmembrane region" description="Helical" evidence="1">
    <location>
        <begin position="173"/>
        <end position="196"/>
    </location>
</feature>
<dbReference type="AlphaFoldDB" id="A0A495QYA6"/>
<comment type="caution">
    <text evidence="3">The sequence shown here is derived from an EMBL/GenBank/DDBJ whole genome shotgun (WGS) entry which is preliminary data.</text>
</comment>
<keyword evidence="1" id="KW-0812">Transmembrane</keyword>
<dbReference type="PROSITE" id="PS50104">
    <property type="entry name" value="TIR"/>
    <property type="match status" value="1"/>
</dbReference>
<sequence length="468" mass="51576">MYEIFINYRSGDHFVAVEGLYSRLSRHFGDNAVFLDRGAIRSGERYPDVLRDKVEACEVLLAVIHPGWLTDTANGTRLIDREADWVRYEIATALRLGKVVIPVPLGDGLVPEPSGLPDSIRDLALRQAHVLHAGRFAKDVDALVGRLEHCVTPSWRPPEPVETVSSGSEARRWTILSCALGVGLVTAPPLVAAAYGRPMPEDEVPWPFTAAMWSALFMSAFPISVAGISLARRRVNDAEQVLHTVSSALYNSRFALPVGITLVVSLSLLVLAATGFGYPAFVTVIALLMAFAWFAIALLRNERREEDEEANWPQRPGRPVTSPALRRGVERTRRRLAGWPDPLTLEQRLKVGWALDVLAEGAAELARQSTRKRPIWLTGTYPRTATICVLWAAATVGLFLASLSPNIKADPAHSRYYIAVALFTTIVLALFGAGVELLYRHQRWVHGNVAAEVHGEIAELHRTLALRS</sequence>
<dbReference type="Proteomes" id="UP000274601">
    <property type="component" value="Unassembled WGS sequence"/>
</dbReference>
<dbReference type="Pfam" id="PF13676">
    <property type="entry name" value="TIR_2"/>
    <property type="match status" value="1"/>
</dbReference>
<feature type="transmembrane region" description="Helical" evidence="1">
    <location>
        <begin position="252"/>
        <end position="272"/>
    </location>
</feature>
<evidence type="ECO:0000259" key="2">
    <source>
        <dbReference type="PROSITE" id="PS50104"/>
    </source>
</evidence>
<reference evidence="3 4" key="1">
    <citation type="submission" date="2018-10" db="EMBL/GenBank/DDBJ databases">
        <title>Genomic Encyclopedia of Archaeal and Bacterial Type Strains, Phase II (KMG-II): from individual species to whole genera.</title>
        <authorList>
            <person name="Goeker M."/>
        </authorList>
    </citation>
    <scope>NUCLEOTIDE SEQUENCE [LARGE SCALE GENOMIC DNA]</scope>
    <source>
        <strain evidence="3 4">DSM 43383</strain>
    </source>
</reference>
<dbReference type="SUPFAM" id="SSF52200">
    <property type="entry name" value="Toll/Interleukin receptor TIR domain"/>
    <property type="match status" value="1"/>
</dbReference>
<dbReference type="EMBL" id="RBWU01000001">
    <property type="protein sequence ID" value="RKS79047.1"/>
    <property type="molecule type" value="Genomic_DNA"/>
</dbReference>